<organism evidence="1 2">
    <name type="scientific">Meiothermus hypogaeus</name>
    <dbReference type="NCBI Taxonomy" id="884155"/>
    <lineage>
        <taxon>Bacteria</taxon>
        <taxon>Thermotogati</taxon>
        <taxon>Deinococcota</taxon>
        <taxon>Deinococci</taxon>
        <taxon>Thermales</taxon>
        <taxon>Thermaceae</taxon>
        <taxon>Meiothermus</taxon>
    </lineage>
</organism>
<proteinExistence type="predicted"/>
<sequence length="45" mass="5146">MLLNSNMLTLPSRPYTLFDSKNNYIQIFLGGQHSTMPQKPSNPSY</sequence>
<dbReference type="EMBL" id="QWKY01000099">
    <property type="protein sequence ID" value="RIH74844.1"/>
    <property type="molecule type" value="Genomic_DNA"/>
</dbReference>
<name>A0ABX9MLW7_9DEIN</name>
<dbReference type="Proteomes" id="UP000265443">
    <property type="component" value="Unassembled WGS sequence"/>
</dbReference>
<keyword evidence="2" id="KW-1185">Reference proteome</keyword>
<gene>
    <name evidence="1" type="ORF">Mhypo_03170</name>
</gene>
<reference evidence="1 2" key="1">
    <citation type="submission" date="2018-08" db="EMBL/GenBank/DDBJ databases">
        <title>Meiothermus hypogaeus DSM 23238 genome sequencing project.</title>
        <authorList>
            <person name="Da Costa M.S."/>
            <person name="Albuquerque L."/>
            <person name="Raposo P."/>
            <person name="Froufe H.J.C."/>
            <person name="Barroso C.S."/>
            <person name="Egas C."/>
        </authorList>
    </citation>
    <scope>NUCLEOTIDE SEQUENCE [LARGE SCALE GENOMIC DNA]</scope>
    <source>
        <strain evidence="1 2">DSM 23238</strain>
    </source>
</reference>
<protein>
    <submittedName>
        <fullName evidence="1">Uncharacterized protein</fullName>
    </submittedName>
</protein>
<evidence type="ECO:0000313" key="2">
    <source>
        <dbReference type="Proteomes" id="UP000265443"/>
    </source>
</evidence>
<evidence type="ECO:0000313" key="1">
    <source>
        <dbReference type="EMBL" id="RIH74844.1"/>
    </source>
</evidence>
<accession>A0ABX9MLW7</accession>
<comment type="caution">
    <text evidence="1">The sequence shown here is derived from an EMBL/GenBank/DDBJ whole genome shotgun (WGS) entry which is preliminary data.</text>
</comment>